<sequence length="431" mass="50012">MKKPAKQLWLVLGPLFVAALLCLLVFAYPWSGKRSQATLQRAAVSLSNVVFKNRDLKVQALSDKSKHYVAFFGSSELNRMDKYHPSVMAAKYHNYTPFLFGSRGTQSLPQMLNMTMMSKQLTNKKAVFIISPQWFTKPGVDKTAFAYYTGSYSDIYWLLQANPKSAYDRYTAQRLIDLLGTDGTIPNAAKRIASGKVLTDFERQWLSFRMSLLAHEDNLFSGYFLNNNYQKKIVPGEEALPVTYNYSKLYQQAAKDKAKQSKNNHLGIIDSFYRKQLRGKYWSTKNSQRHFDYYKSPEYGDFETVLKQFQKTNTNVIFVITPVNEKWEKHTGMSMKMYYQTVNKIKFQLQSQGFNNIVDFSHKGNQSSFMNDTIHLGWSGWVDFDRQVSRFIENKQASPNYHVNDVFLSKKWTNLIPTTNNLKQFQKTELK</sequence>
<dbReference type="AlphaFoldDB" id="A0A0R1VA01"/>
<dbReference type="NCBIfam" id="TIGR04092">
    <property type="entry name" value="LTA_DltD"/>
    <property type="match status" value="1"/>
</dbReference>
<accession>A0A0R1VA01</accession>
<evidence type="ECO:0000313" key="2">
    <source>
        <dbReference type="EMBL" id="KRM02317.1"/>
    </source>
</evidence>
<comment type="similarity">
    <text evidence="1">Belongs to the DltD family.</text>
</comment>
<dbReference type="RefSeq" id="WP_056937352.1">
    <property type="nucleotide sequence ID" value="NZ_AZFN01000012.1"/>
</dbReference>
<reference evidence="2 3" key="1">
    <citation type="journal article" date="2015" name="Genome Announc.">
        <title>Expanding the biotechnology potential of lactobacilli through comparative genomics of 213 strains and associated genera.</title>
        <authorList>
            <person name="Sun Z."/>
            <person name="Harris H.M."/>
            <person name="McCann A."/>
            <person name="Guo C."/>
            <person name="Argimon S."/>
            <person name="Zhang W."/>
            <person name="Yang X."/>
            <person name="Jeffery I.B."/>
            <person name="Cooney J.C."/>
            <person name="Kagawa T.F."/>
            <person name="Liu W."/>
            <person name="Song Y."/>
            <person name="Salvetti E."/>
            <person name="Wrobel A."/>
            <person name="Rasinkangas P."/>
            <person name="Parkhill J."/>
            <person name="Rea M.C."/>
            <person name="O'Sullivan O."/>
            <person name="Ritari J."/>
            <person name="Douillard F.P."/>
            <person name="Paul Ross R."/>
            <person name="Yang R."/>
            <person name="Briner A.E."/>
            <person name="Felis G.E."/>
            <person name="de Vos W.M."/>
            <person name="Barrangou R."/>
            <person name="Klaenhammer T.R."/>
            <person name="Caufield P.W."/>
            <person name="Cui Y."/>
            <person name="Zhang H."/>
            <person name="O'Toole P.W."/>
        </authorList>
    </citation>
    <scope>NUCLEOTIDE SEQUENCE [LARGE SCALE GENOMIC DNA]</scope>
    <source>
        <strain evidence="2 3">DSM 16045</strain>
    </source>
</reference>
<dbReference type="PIRSF" id="PIRSF021438">
    <property type="entry name" value="DltD"/>
    <property type="match status" value="1"/>
</dbReference>
<comment type="caution">
    <text evidence="2">The sequence shown here is derived from an EMBL/GenBank/DDBJ whole genome shotgun (WGS) entry which is preliminary data.</text>
</comment>
<gene>
    <name evidence="2" type="ORF">FC60_GL000286</name>
</gene>
<comment type="pathway">
    <text evidence="1">Cell wall biogenesis; lipoteichoic acid biosynthesis.</text>
</comment>
<dbReference type="InterPro" id="IPR006998">
    <property type="entry name" value="DltD"/>
</dbReference>
<organism evidence="2 3">
    <name type="scientific">Limosilactobacillus gastricus DSM 16045</name>
    <dbReference type="NCBI Taxonomy" id="1423749"/>
    <lineage>
        <taxon>Bacteria</taxon>
        <taxon>Bacillati</taxon>
        <taxon>Bacillota</taxon>
        <taxon>Bacilli</taxon>
        <taxon>Lactobacillales</taxon>
        <taxon>Lactobacillaceae</taxon>
        <taxon>Limosilactobacillus</taxon>
    </lineage>
</organism>
<dbReference type="GO" id="GO:0070395">
    <property type="term" value="P:lipoteichoic acid biosynthetic process"/>
    <property type="evidence" value="ECO:0007669"/>
    <property type="project" value="UniProtKB-UniRule"/>
</dbReference>
<dbReference type="Pfam" id="PF04914">
    <property type="entry name" value="DltD"/>
    <property type="match status" value="1"/>
</dbReference>
<dbReference type="EMBL" id="AZFN01000012">
    <property type="protein sequence ID" value="KRM02317.1"/>
    <property type="molecule type" value="Genomic_DNA"/>
</dbReference>
<dbReference type="Proteomes" id="UP000051739">
    <property type="component" value="Unassembled WGS sequence"/>
</dbReference>
<dbReference type="UniPathway" id="UPA00556"/>
<evidence type="ECO:0000313" key="3">
    <source>
        <dbReference type="Proteomes" id="UP000051739"/>
    </source>
</evidence>
<dbReference type="PANTHER" id="PTHR40039:SF1">
    <property type="entry name" value="PROTEIN DLTD"/>
    <property type="match status" value="1"/>
</dbReference>
<name>A0A0R1VA01_9LACO</name>
<keyword evidence="1" id="KW-1003">Cell membrane</keyword>
<proteinExistence type="inferred from homology"/>
<keyword evidence="1" id="KW-0472">Membrane</keyword>
<dbReference type="InterPro" id="IPR023896">
    <property type="entry name" value="LTA_DltD"/>
</dbReference>
<keyword evidence="3" id="KW-1185">Reference proteome</keyword>
<dbReference type="PANTHER" id="PTHR40039">
    <property type="entry name" value="PROTEIN DLTD"/>
    <property type="match status" value="1"/>
</dbReference>
<protein>
    <recommendedName>
        <fullName evidence="1">Protein DltD</fullName>
    </recommendedName>
</protein>
<dbReference type="GO" id="GO:0005886">
    <property type="term" value="C:plasma membrane"/>
    <property type="evidence" value="ECO:0007669"/>
    <property type="project" value="UniProtKB-UniRule"/>
</dbReference>
<dbReference type="PATRIC" id="fig|1423749.3.peg.287"/>
<evidence type="ECO:0000256" key="1">
    <source>
        <dbReference type="PIRNR" id="PIRNR021438"/>
    </source>
</evidence>